<name>A0ACC2XW89_9TREE</name>
<protein>
    <submittedName>
        <fullName evidence="1">Uncharacterized protein</fullName>
    </submittedName>
</protein>
<dbReference type="Proteomes" id="UP001234202">
    <property type="component" value="Unassembled WGS sequence"/>
</dbReference>
<dbReference type="EMBL" id="JASBWV010000001">
    <property type="protein sequence ID" value="KAJ9128173.1"/>
    <property type="molecule type" value="Genomic_DNA"/>
</dbReference>
<evidence type="ECO:0000313" key="1">
    <source>
        <dbReference type="EMBL" id="KAJ9128173.1"/>
    </source>
</evidence>
<accession>A0ACC2XW89</accession>
<evidence type="ECO:0000313" key="2">
    <source>
        <dbReference type="Proteomes" id="UP001234202"/>
    </source>
</evidence>
<organism evidence="1 2">
    <name type="scientific">Naganishia onofrii</name>
    <dbReference type="NCBI Taxonomy" id="1851511"/>
    <lineage>
        <taxon>Eukaryota</taxon>
        <taxon>Fungi</taxon>
        <taxon>Dikarya</taxon>
        <taxon>Basidiomycota</taxon>
        <taxon>Agaricomycotina</taxon>
        <taxon>Tremellomycetes</taxon>
        <taxon>Filobasidiales</taxon>
        <taxon>Filobasidiaceae</taxon>
        <taxon>Naganishia</taxon>
    </lineage>
</organism>
<comment type="caution">
    <text evidence="1">The sequence shown here is derived from an EMBL/GenBank/DDBJ whole genome shotgun (WGS) entry which is preliminary data.</text>
</comment>
<gene>
    <name evidence="1" type="ORF">QFC24_000465</name>
</gene>
<reference evidence="1" key="1">
    <citation type="submission" date="2023-04" db="EMBL/GenBank/DDBJ databases">
        <title>Draft Genome sequencing of Naganishia species isolated from polar environments using Oxford Nanopore Technology.</title>
        <authorList>
            <person name="Leo P."/>
            <person name="Venkateswaran K."/>
        </authorList>
    </citation>
    <scope>NUCLEOTIDE SEQUENCE</scope>
    <source>
        <strain evidence="1">DBVPG 5303</strain>
    </source>
</reference>
<proteinExistence type="predicted"/>
<keyword evidence="2" id="KW-1185">Reference proteome</keyword>
<sequence>MVQAVSRLYDGFETVSGNTHRSFAHGKDIHPEAFEEYLAPVPENERDDMVKAYHKLLNSDNDEIRVNAAKAWSKWE</sequence>